<dbReference type="AlphaFoldDB" id="A0A1H5YST8"/>
<gene>
    <name evidence="2" type="ORF">SAMN05421751_12221</name>
</gene>
<dbReference type="OrthoDB" id="6385276at2"/>
<organism evidence="2 3">
    <name type="scientific">Jhaorihella thermophila</name>
    <dbReference type="NCBI Taxonomy" id="488547"/>
    <lineage>
        <taxon>Bacteria</taxon>
        <taxon>Pseudomonadati</taxon>
        <taxon>Pseudomonadota</taxon>
        <taxon>Alphaproteobacteria</taxon>
        <taxon>Rhodobacterales</taxon>
        <taxon>Paracoccaceae</taxon>
        <taxon>Jhaorihella</taxon>
    </lineage>
</organism>
<sequence length="161" mass="16537">MRSLSLFVIGLVFGGGLGFLVAAANGIALDGHDHGDHDHAAAAGHDHATHDHSRVTDLPAGPDAPSVGLTATPDPVSGWNLKVTVENFRFAPEHASAPAQPGEGHAHLYVNGEKVARLYGPWFHLSGAQPGDKVTVTLNGNDHSGLSVDGVPVEASAILGQ</sequence>
<feature type="region of interest" description="Disordered" evidence="1">
    <location>
        <begin position="38"/>
        <end position="63"/>
    </location>
</feature>
<name>A0A1H5YST8_9RHOB</name>
<proteinExistence type="predicted"/>
<protein>
    <recommendedName>
        <fullName evidence="4">Copper(I)-binding protein</fullName>
    </recommendedName>
</protein>
<evidence type="ECO:0000313" key="3">
    <source>
        <dbReference type="Proteomes" id="UP000236742"/>
    </source>
</evidence>
<dbReference type="RefSeq" id="WP_104009163.1">
    <property type="nucleotide sequence ID" value="NZ_FNVD01000022.1"/>
</dbReference>
<accession>A0A1H5YST8</accession>
<feature type="compositionally biased region" description="Basic and acidic residues" evidence="1">
    <location>
        <begin position="38"/>
        <end position="55"/>
    </location>
</feature>
<reference evidence="2 3" key="1">
    <citation type="submission" date="2016-10" db="EMBL/GenBank/DDBJ databases">
        <authorList>
            <person name="de Groot N.N."/>
        </authorList>
    </citation>
    <scope>NUCLEOTIDE SEQUENCE [LARGE SCALE GENOMIC DNA]</scope>
    <source>
        <strain evidence="2 3">DSM 23413</strain>
    </source>
</reference>
<evidence type="ECO:0000313" key="2">
    <source>
        <dbReference type="EMBL" id="SEG27064.1"/>
    </source>
</evidence>
<keyword evidence="3" id="KW-1185">Reference proteome</keyword>
<dbReference type="Proteomes" id="UP000236742">
    <property type="component" value="Unassembled WGS sequence"/>
</dbReference>
<evidence type="ECO:0000256" key="1">
    <source>
        <dbReference type="SAM" id="MobiDB-lite"/>
    </source>
</evidence>
<dbReference type="EMBL" id="FNVD01000022">
    <property type="protein sequence ID" value="SEG27064.1"/>
    <property type="molecule type" value="Genomic_DNA"/>
</dbReference>
<evidence type="ECO:0008006" key="4">
    <source>
        <dbReference type="Google" id="ProtNLM"/>
    </source>
</evidence>